<keyword evidence="2" id="KW-0812">Transmembrane</keyword>
<name>A0A8X6Q8I7_NEPPI</name>
<dbReference type="Proteomes" id="UP000887013">
    <property type="component" value="Unassembled WGS sequence"/>
</dbReference>
<feature type="compositionally biased region" description="Basic and acidic residues" evidence="1">
    <location>
        <begin position="35"/>
        <end position="47"/>
    </location>
</feature>
<evidence type="ECO:0000256" key="2">
    <source>
        <dbReference type="SAM" id="Phobius"/>
    </source>
</evidence>
<accession>A0A8X6Q8I7</accession>
<dbReference type="AlphaFoldDB" id="A0A8X6Q8I7"/>
<gene>
    <name evidence="3" type="primary">NCL1_52882</name>
    <name evidence="3" type="ORF">NPIL_146271</name>
</gene>
<keyword evidence="2" id="KW-1133">Transmembrane helix</keyword>
<feature type="transmembrane region" description="Helical" evidence="2">
    <location>
        <begin position="339"/>
        <end position="357"/>
    </location>
</feature>
<protein>
    <submittedName>
        <fullName evidence="3">Uncharacterized protein</fullName>
    </submittedName>
</protein>
<feature type="region of interest" description="Disordered" evidence="1">
    <location>
        <begin position="202"/>
        <end position="229"/>
    </location>
</feature>
<reference evidence="3" key="1">
    <citation type="submission" date="2020-08" db="EMBL/GenBank/DDBJ databases">
        <title>Multicomponent nature underlies the extraordinary mechanical properties of spider dragline silk.</title>
        <authorList>
            <person name="Kono N."/>
            <person name="Nakamura H."/>
            <person name="Mori M."/>
            <person name="Yoshida Y."/>
            <person name="Ohtoshi R."/>
            <person name="Malay A.D."/>
            <person name="Moran D.A.P."/>
            <person name="Tomita M."/>
            <person name="Numata K."/>
            <person name="Arakawa K."/>
        </authorList>
    </citation>
    <scope>NUCLEOTIDE SEQUENCE</scope>
</reference>
<feature type="compositionally biased region" description="Basic and acidic residues" evidence="1">
    <location>
        <begin position="205"/>
        <end position="226"/>
    </location>
</feature>
<evidence type="ECO:0000313" key="3">
    <source>
        <dbReference type="EMBL" id="GFU05797.1"/>
    </source>
</evidence>
<dbReference type="EMBL" id="BMAW01077340">
    <property type="protein sequence ID" value="GFU05797.1"/>
    <property type="molecule type" value="Genomic_DNA"/>
</dbReference>
<organism evidence="3 4">
    <name type="scientific">Nephila pilipes</name>
    <name type="common">Giant wood spider</name>
    <name type="synonym">Nephila maculata</name>
    <dbReference type="NCBI Taxonomy" id="299642"/>
    <lineage>
        <taxon>Eukaryota</taxon>
        <taxon>Metazoa</taxon>
        <taxon>Ecdysozoa</taxon>
        <taxon>Arthropoda</taxon>
        <taxon>Chelicerata</taxon>
        <taxon>Arachnida</taxon>
        <taxon>Araneae</taxon>
        <taxon>Araneomorphae</taxon>
        <taxon>Entelegynae</taxon>
        <taxon>Araneoidea</taxon>
        <taxon>Nephilidae</taxon>
        <taxon>Nephila</taxon>
    </lineage>
</organism>
<keyword evidence="4" id="KW-1185">Reference proteome</keyword>
<comment type="caution">
    <text evidence="3">The sequence shown here is derived from an EMBL/GenBank/DDBJ whole genome shotgun (WGS) entry which is preliminary data.</text>
</comment>
<feature type="region of interest" description="Disordered" evidence="1">
    <location>
        <begin position="1"/>
        <end position="83"/>
    </location>
</feature>
<feature type="compositionally biased region" description="Basic and acidic residues" evidence="1">
    <location>
        <begin position="12"/>
        <end position="24"/>
    </location>
</feature>
<dbReference type="OrthoDB" id="6427495at2759"/>
<keyword evidence="2" id="KW-0472">Membrane</keyword>
<sequence length="427" mass="48586">MHSESVGSAKKSAHDDEKCTESENIRNASTSDENSCLRENESTDVKKTSVSLTKNENKCLRRNANAGDGKHSISSTKSENRCPENSEYLDEMHSNISTVNDNEYQENNVCRSEISIISISEISERDSIASTLSEKKYMKSNECSDEMYLETSRISEKKYLEIIDIEKCSNISMVSETDYPQRYENIDIEKYSNTSILNNSQFSGKNEKKHLENKESLDNEKNEHLQRRNSPRRCSLNINIFPQLNDTVQNEVSRHSVNRYFCCGSLADGAEASADYTIVLSVILILISTHQFFRNSGDEEGTLKALCFCAICYSICYIKCGIRMKLALEEERRDKLMPWIIFSVLSIFLLLSGIVYICMNNWDELDNFHEDLTMPCLLLFLIAVLLLILCTLTYCTWGVIRLFKSMGEPESHSVMDGIQLFVSGVAV</sequence>
<evidence type="ECO:0000256" key="1">
    <source>
        <dbReference type="SAM" id="MobiDB-lite"/>
    </source>
</evidence>
<evidence type="ECO:0000313" key="4">
    <source>
        <dbReference type="Proteomes" id="UP000887013"/>
    </source>
</evidence>
<proteinExistence type="predicted"/>
<feature type="transmembrane region" description="Helical" evidence="2">
    <location>
        <begin position="377"/>
        <end position="400"/>
    </location>
</feature>
<feature type="compositionally biased region" description="Polar residues" evidence="1">
    <location>
        <begin position="25"/>
        <end position="34"/>
    </location>
</feature>